<dbReference type="EMBL" id="CP114014">
    <property type="protein sequence ID" value="XAY03219.1"/>
    <property type="molecule type" value="Genomic_DNA"/>
</dbReference>
<name>A0AAU7ANP4_9ACTN</name>
<proteinExistence type="predicted"/>
<sequence length="215" mass="21616">MVDHGGVTVPLPTIAVDLAILRSAIGDTALRPGLMLFGRVTERSGDHGLMLLNGAPVVARLPDAIHAGARLRLQVVETRPEGVLLQVVEDADAPAPPSGPPSAATAPVVAFPLPGGAQVQVHAELAGSQDGGAGGGGRSGRGGAGAVWLRLDTPQLGRLDVRVDALSCAVACSDGVPAQAARAALPELRAALAAATGRPLLVTLHPRRQALDVSA</sequence>
<dbReference type="AlphaFoldDB" id="A0AAU7ANP4"/>
<dbReference type="RefSeq" id="WP_354699776.1">
    <property type="nucleotide sequence ID" value="NZ_CP114014.1"/>
</dbReference>
<evidence type="ECO:0008006" key="2">
    <source>
        <dbReference type="Google" id="ProtNLM"/>
    </source>
</evidence>
<gene>
    <name evidence="1" type="ORF">DSM112329_00031</name>
</gene>
<accession>A0AAU7ANP4</accession>
<dbReference type="KEGG" id="parq:DSM112329_00031"/>
<evidence type="ECO:0000313" key="1">
    <source>
        <dbReference type="EMBL" id="XAY03219.1"/>
    </source>
</evidence>
<organism evidence="1">
    <name type="scientific">Paraconexibacter sp. AEG42_29</name>
    <dbReference type="NCBI Taxonomy" id="2997339"/>
    <lineage>
        <taxon>Bacteria</taxon>
        <taxon>Bacillati</taxon>
        <taxon>Actinomycetota</taxon>
        <taxon>Thermoleophilia</taxon>
        <taxon>Solirubrobacterales</taxon>
        <taxon>Paraconexibacteraceae</taxon>
        <taxon>Paraconexibacter</taxon>
    </lineage>
</organism>
<protein>
    <recommendedName>
        <fullName evidence="2">Flagellar hook-length control protein FliK</fullName>
    </recommendedName>
</protein>
<reference evidence="1" key="1">
    <citation type="submission" date="2022-12" db="EMBL/GenBank/DDBJ databases">
        <title>Paraconexibacter alkalitolerans sp. nov. and Baekduia alba sp. nov., isolated from soil and emended description of the genera Paraconexibacter (Chun et al., 2020) and Baekduia (An et al., 2020).</title>
        <authorList>
            <person name="Vieira S."/>
            <person name="Huber K.J."/>
            <person name="Geppert A."/>
            <person name="Wolf J."/>
            <person name="Neumann-Schaal M."/>
            <person name="Muesken M."/>
            <person name="Overmann J."/>
        </authorList>
    </citation>
    <scope>NUCLEOTIDE SEQUENCE</scope>
    <source>
        <strain evidence="1">AEG42_29</strain>
    </source>
</reference>